<dbReference type="Proteomes" id="UP000298058">
    <property type="component" value="Unassembled WGS sequence"/>
</dbReference>
<proteinExistence type="predicted"/>
<dbReference type="EMBL" id="RQHW01000031">
    <property type="protein sequence ID" value="TGN19523.1"/>
    <property type="molecule type" value="Genomic_DNA"/>
</dbReference>
<reference evidence="2" key="1">
    <citation type="journal article" date="2019" name="PLoS Negl. Trop. Dis.">
        <title>Revisiting the worldwide diversity of Leptospira species in the environment.</title>
        <authorList>
            <person name="Vincent A.T."/>
            <person name="Schiettekatte O."/>
            <person name="Bourhy P."/>
            <person name="Veyrier F.J."/>
            <person name="Picardeau M."/>
        </authorList>
    </citation>
    <scope>NUCLEOTIDE SEQUENCE [LARGE SCALE GENOMIC DNA]</scope>
    <source>
        <strain evidence="2">201300427</strain>
    </source>
</reference>
<keyword evidence="1" id="KW-0812">Transmembrane</keyword>
<protein>
    <recommendedName>
        <fullName evidence="4">Yip1 domain-containing protein</fullName>
    </recommendedName>
</protein>
<organism evidence="2 3">
    <name type="scientific">Leptospira idonii</name>
    <dbReference type="NCBI Taxonomy" id="1193500"/>
    <lineage>
        <taxon>Bacteria</taxon>
        <taxon>Pseudomonadati</taxon>
        <taxon>Spirochaetota</taxon>
        <taxon>Spirochaetia</taxon>
        <taxon>Leptospirales</taxon>
        <taxon>Leptospiraceae</taxon>
        <taxon>Leptospira</taxon>
    </lineage>
</organism>
<evidence type="ECO:0000313" key="2">
    <source>
        <dbReference type="EMBL" id="TGN19523.1"/>
    </source>
</evidence>
<comment type="caution">
    <text evidence="2">The sequence shown here is derived from an EMBL/GenBank/DDBJ whole genome shotgun (WGS) entry which is preliminary data.</text>
</comment>
<evidence type="ECO:0008006" key="4">
    <source>
        <dbReference type="Google" id="ProtNLM"/>
    </source>
</evidence>
<keyword evidence="1" id="KW-0472">Membrane</keyword>
<feature type="transmembrane region" description="Helical" evidence="1">
    <location>
        <begin position="145"/>
        <end position="163"/>
    </location>
</feature>
<feature type="transmembrane region" description="Helical" evidence="1">
    <location>
        <begin position="76"/>
        <end position="99"/>
    </location>
</feature>
<evidence type="ECO:0000256" key="1">
    <source>
        <dbReference type="SAM" id="Phobius"/>
    </source>
</evidence>
<name>A0A4R9LYV5_9LEPT</name>
<dbReference type="OrthoDB" id="328930at2"/>
<evidence type="ECO:0000313" key="3">
    <source>
        <dbReference type="Proteomes" id="UP000298058"/>
    </source>
</evidence>
<gene>
    <name evidence="2" type="ORF">EHS15_09085</name>
</gene>
<sequence length="204" mass="23722">MQNSNSFSSRMDLVRDVFFSPKSAFESFFQKQDLGGRDLFLIHIQLAALGIISKFVGNLIQIFVLKVTTDDEDTKITLLQGVFAVFVFYFAVIVLLRLLDSFRIYHKMRDRLKDWQGPEPHVFAISFIPFSTTAVFWFLPAPFPLLFIALGGLYSLQLSYMFLSMMRGWTSFDFLFFFMKALLFFLFLAAFPLLVYNIIRTVVF</sequence>
<feature type="transmembrane region" description="Helical" evidence="1">
    <location>
        <begin position="175"/>
        <end position="199"/>
    </location>
</feature>
<keyword evidence="3" id="KW-1185">Reference proteome</keyword>
<dbReference type="AlphaFoldDB" id="A0A4R9LYV5"/>
<keyword evidence="1" id="KW-1133">Transmembrane helix</keyword>
<feature type="transmembrane region" description="Helical" evidence="1">
    <location>
        <begin position="39"/>
        <end position="64"/>
    </location>
</feature>
<accession>A0A4R9LYV5</accession>